<dbReference type="PANTHER" id="PTHR34825:SF2">
    <property type="entry name" value="AAA-ATPASE-LIKE DOMAIN-CONTAINING PROTEIN"/>
    <property type="match status" value="1"/>
</dbReference>
<reference evidence="2 3" key="1">
    <citation type="submission" date="2020-04" db="EMBL/GenBank/DDBJ databases">
        <authorList>
            <person name="Doyle D.A."/>
        </authorList>
    </citation>
    <scope>NUCLEOTIDE SEQUENCE [LARGE SCALE GENOMIC DNA]</scope>
    <source>
        <strain evidence="2 3">P21</strain>
    </source>
</reference>
<dbReference type="AlphaFoldDB" id="A0A7Y0EJ44"/>
<organism evidence="2 3">
    <name type="scientific">Clostridium muellerianum</name>
    <dbReference type="NCBI Taxonomy" id="2716538"/>
    <lineage>
        <taxon>Bacteria</taxon>
        <taxon>Bacillati</taxon>
        <taxon>Bacillota</taxon>
        <taxon>Clostridia</taxon>
        <taxon>Eubacteriales</taxon>
        <taxon>Clostridiaceae</taxon>
        <taxon>Clostridium</taxon>
    </lineage>
</organism>
<name>A0A7Y0EJ44_9CLOT</name>
<accession>A0A7Y0EJ44</accession>
<dbReference type="InterPro" id="IPR018631">
    <property type="entry name" value="AAA-ATPase-like_dom"/>
</dbReference>
<dbReference type="EMBL" id="JABBNI010000036">
    <property type="protein sequence ID" value="NMM64415.1"/>
    <property type="molecule type" value="Genomic_DNA"/>
</dbReference>
<comment type="caution">
    <text evidence="2">The sequence shown here is derived from an EMBL/GenBank/DDBJ whole genome shotgun (WGS) entry which is preliminary data.</text>
</comment>
<feature type="domain" description="AAA-ATPase-like" evidence="1">
    <location>
        <begin position="6"/>
        <end position="221"/>
    </location>
</feature>
<evidence type="ECO:0000313" key="3">
    <source>
        <dbReference type="Proteomes" id="UP000537131"/>
    </source>
</evidence>
<proteinExistence type="predicted"/>
<evidence type="ECO:0000313" key="2">
    <source>
        <dbReference type="EMBL" id="NMM64415.1"/>
    </source>
</evidence>
<dbReference type="Pfam" id="PF08011">
    <property type="entry name" value="PDDEXK_9"/>
    <property type="match status" value="1"/>
</dbReference>
<reference evidence="2 3" key="2">
    <citation type="submission" date="2020-06" db="EMBL/GenBank/DDBJ databases">
        <title>Complete Genome Sequence of Clostridium muelleri sp. nov. P21T, an Acid-Alcohol Producing Acetogen Isolated from Old Hay.</title>
        <authorList>
            <person name="Duncan K.E."/>
            <person name="Tanner R.S."/>
        </authorList>
    </citation>
    <scope>NUCLEOTIDE SEQUENCE [LARGE SCALE GENOMIC DNA]</scope>
    <source>
        <strain evidence="2 3">P21</strain>
    </source>
</reference>
<protein>
    <submittedName>
        <fullName evidence="2">AAA family ATPase</fullName>
    </submittedName>
</protein>
<dbReference type="Pfam" id="PF09820">
    <property type="entry name" value="AAA-ATPase_like"/>
    <property type="match status" value="1"/>
</dbReference>
<dbReference type="PANTHER" id="PTHR34825">
    <property type="entry name" value="CONSERVED PROTEIN, WITH A WEAK D-GALACTARATE DEHYDRATASE/ALTRONATE HYDROLASE DOMAIN"/>
    <property type="match status" value="1"/>
</dbReference>
<keyword evidence="3" id="KW-1185">Reference proteome</keyword>
<dbReference type="InterPro" id="IPR012547">
    <property type="entry name" value="PDDEXK_9"/>
</dbReference>
<evidence type="ECO:0000259" key="1">
    <source>
        <dbReference type="Pfam" id="PF09820"/>
    </source>
</evidence>
<sequence length="568" mass="66325">MIKKLPYGQSNYKNLVYDNYIYIDKTEYIERLENFHSSYITFLRPRRFGKSLFTSVLANYYDINEKDNFEKFFGETYIGKNSTKEKNSYYILKFNFTGLNTDTEEGLKETFIRTIKDSFDKFIQVYNLDISYIQEGSAASIFENFLTQVSFKIQSPMYVIIDEYDHFANELLSFKTDLFSNVVSKTGFVRKWYEVLKKGTESIVKRIFMTGVSPITLDSLTSGFNIAMDITRYPAFNEMMGFTKEEVIGLINNVVRKPLNKIELEELLQVLQKNYNGYLFSEECEKRLFNSDMILYYMQSYVDSGKGPKSLIDRNIASDYGKLGKMFDLKNKSANMQVLDDILKGERITSRITEGFSLEKDFSKDDFKLLLFYLGMLTIDKIVLDRSILKIPNYAIKGLYFEYSGKKLNEAIDYEIDVSDIEDSIAEIALEGKNESLIKIVEKTLNKLSNRDYIKFDEKYVKLIFLTYCFLSKIYLVKSEYEVDNGYIDVALLKQANMEPTYFAIFELKYITKAEYEREGEKIVEEKTKEASAQLKQYSKSEELSSLPNLKKWALVFVNDKCVVNMEI</sequence>
<dbReference type="Proteomes" id="UP000537131">
    <property type="component" value="Unassembled WGS sequence"/>
</dbReference>
<gene>
    <name evidence="2" type="ORF">HBE96_17485</name>
</gene>